<proteinExistence type="predicted"/>
<evidence type="ECO:0000313" key="1">
    <source>
        <dbReference type="EMBL" id="EHG98545.1"/>
    </source>
</evidence>
<dbReference type="STRING" id="762968.HMPREF9441_03652"/>
<accession>G5SW80</accession>
<gene>
    <name evidence="1" type="ORF">HMPREF9441_03652</name>
</gene>
<organism evidence="1 2">
    <name type="scientific">Paraprevotella clara YIT 11840</name>
    <dbReference type="NCBI Taxonomy" id="762968"/>
    <lineage>
        <taxon>Bacteria</taxon>
        <taxon>Pseudomonadati</taxon>
        <taxon>Bacteroidota</taxon>
        <taxon>Bacteroidia</taxon>
        <taxon>Bacteroidales</taxon>
        <taxon>Prevotellaceae</taxon>
        <taxon>Paraprevotella</taxon>
    </lineage>
</organism>
<comment type="caution">
    <text evidence="1">The sequence shown here is derived from an EMBL/GenBank/DDBJ whole genome shotgun (WGS) entry which is preliminary data.</text>
</comment>
<dbReference type="EMBL" id="AFFY01000074">
    <property type="protein sequence ID" value="EHG98545.1"/>
    <property type="molecule type" value="Genomic_DNA"/>
</dbReference>
<name>G5SW80_9BACT</name>
<reference evidence="1 2" key="1">
    <citation type="submission" date="2011-03" db="EMBL/GenBank/DDBJ databases">
        <authorList>
            <person name="Weinstock G."/>
            <person name="Sodergren E."/>
            <person name="Clifton S."/>
            <person name="Fulton L."/>
            <person name="Fulton B."/>
            <person name="Courtney L."/>
            <person name="Fronick C."/>
            <person name="Harrison M."/>
            <person name="Strong C."/>
            <person name="Farmer C."/>
            <person name="Delahaunty K."/>
            <person name="Markovic C."/>
            <person name="Hall O."/>
            <person name="Minx P."/>
            <person name="Tomlinson C."/>
            <person name="Mitreva M."/>
            <person name="Hou S."/>
            <person name="Chen J."/>
            <person name="Wollam A."/>
            <person name="Pepin K.H."/>
            <person name="Johnson M."/>
            <person name="Bhonagiri V."/>
            <person name="Zhang X."/>
            <person name="Suruliraj S."/>
            <person name="Warren W."/>
            <person name="Chinwalla A."/>
            <person name="Mardis E.R."/>
            <person name="Wilson R.K."/>
        </authorList>
    </citation>
    <scope>NUCLEOTIDE SEQUENCE [LARGE SCALE GENOMIC DNA]</scope>
    <source>
        <strain evidence="1 2">YIT 11840</strain>
    </source>
</reference>
<dbReference type="Proteomes" id="UP000003598">
    <property type="component" value="Unassembled WGS sequence"/>
</dbReference>
<sequence length="42" mass="4944">MNDRIRQKNKRTSFSYMRSLLSFCSYVNSYPDSPRHSINVSG</sequence>
<evidence type="ECO:0000313" key="2">
    <source>
        <dbReference type="Proteomes" id="UP000003598"/>
    </source>
</evidence>
<dbReference type="HOGENOM" id="CLU_3255211_0_0_10"/>
<dbReference type="AlphaFoldDB" id="G5SW80"/>
<keyword evidence="2" id="KW-1185">Reference proteome</keyword>
<protein>
    <submittedName>
        <fullName evidence="1">Uncharacterized protein</fullName>
    </submittedName>
</protein>